<dbReference type="Proteomes" id="UP001501265">
    <property type="component" value="Unassembled WGS sequence"/>
</dbReference>
<dbReference type="EMBL" id="BAABIG010000052">
    <property type="protein sequence ID" value="GAA4811197.1"/>
    <property type="molecule type" value="Genomic_DNA"/>
</dbReference>
<reference evidence="3" key="1">
    <citation type="journal article" date="2019" name="Int. J. Syst. Evol. Microbiol.">
        <title>The Global Catalogue of Microorganisms (GCM) 10K type strain sequencing project: providing services to taxonomists for standard genome sequencing and annotation.</title>
        <authorList>
            <consortium name="The Broad Institute Genomics Platform"/>
            <consortium name="The Broad Institute Genome Sequencing Center for Infectious Disease"/>
            <person name="Wu L."/>
            <person name="Ma J."/>
        </authorList>
    </citation>
    <scope>NUCLEOTIDE SEQUENCE [LARGE SCALE GENOMIC DNA]</scope>
    <source>
        <strain evidence="3">JCM 18081</strain>
    </source>
</reference>
<sequence length="97" mass="10186">MKSRDRVMVDLSAGDDDTDAGGHRPGDQQTAGFFGSMGVCHASLDNAHTAFGQHFGLGKLIGTPARAALGVFYVPVTDRIAVHLIGETPSCHSFGCR</sequence>
<protein>
    <submittedName>
        <fullName evidence="2">Uncharacterized protein</fullName>
    </submittedName>
</protein>
<gene>
    <name evidence="2" type="ORF">GCM10023220_47630</name>
</gene>
<organism evidence="2 3">
    <name type="scientific">Streptomyces ziwulingensis</name>
    <dbReference type="NCBI Taxonomy" id="1045501"/>
    <lineage>
        <taxon>Bacteria</taxon>
        <taxon>Bacillati</taxon>
        <taxon>Actinomycetota</taxon>
        <taxon>Actinomycetes</taxon>
        <taxon>Kitasatosporales</taxon>
        <taxon>Streptomycetaceae</taxon>
        <taxon>Streptomyces</taxon>
    </lineage>
</organism>
<evidence type="ECO:0000256" key="1">
    <source>
        <dbReference type="SAM" id="MobiDB-lite"/>
    </source>
</evidence>
<proteinExistence type="predicted"/>
<comment type="caution">
    <text evidence="2">The sequence shown here is derived from an EMBL/GenBank/DDBJ whole genome shotgun (WGS) entry which is preliminary data.</text>
</comment>
<keyword evidence="3" id="KW-1185">Reference proteome</keyword>
<name>A0ABP9CHX2_9ACTN</name>
<evidence type="ECO:0000313" key="2">
    <source>
        <dbReference type="EMBL" id="GAA4811197.1"/>
    </source>
</evidence>
<evidence type="ECO:0000313" key="3">
    <source>
        <dbReference type="Proteomes" id="UP001501265"/>
    </source>
</evidence>
<accession>A0ABP9CHX2</accession>
<feature type="region of interest" description="Disordered" evidence="1">
    <location>
        <begin position="1"/>
        <end position="28"/>
    </location>
</feature>